<sequence>MSAQSYLTTIENRTGLTPRELVAAAAEAGFSGSAVPAGPLCTWFKETYGLGHGHAMTMARVVTQLDRVDARNEGVTEPPEGSIGRLWLDGVASLPG</sequence>
<dbReference type="OrthoDB" id="4559052at2"/>
<dbReference type="RefSeq" id="WP_090590873.1">
    <property type="nucleotide sequence ID" value="NZ_LT629688.1"/>
</dbReference>
<proteinExistence type="predicted"/>
<keyword evidence="2" id="KW-1185">Reference proteome</keyword>
<dbReference type="EMBL" id="LT629688">
    <property type="protein sequence ID" value="SDD37031.1"/>
    <property type="molecule type" value="Genomic_DNA"/>
</dbReference>
<evidence type="ECO:0000313" key="2">
    <source>
        <dbReference type="Proteomes" id="UP000198546"/>
    </source>
</evidence>
<dbReference type="AlphaFoldDB" id="A0A1G6U6W1"/>
<gene>
    <name evidence="1" type="ORF">SAMN04489747_0809</name>
</gene>
<evidence type="ECO:0008006" key="3">
    <source>
        <dbReference type="Google" id="ProtNLM"/>
    </source>
</evidence>
<dbReference type="STRING" id="675864.SAMN04489747_0809"/>
<reference evidence="1 2" key="1">
    <citation type="submission" date="2016-10" db="EMBL/GenBank/DDBJ databases">
        <authorList>
            <person name="de Groot N.N."/>
        </authorList>
    </citation>
    <scope>NUCLEOTIDE SEQUENCE [LARGE SCALE GENOMIC DNA]</scope>
    <source>
        <strain evidence="1 2">MON 2.2</strain>
    </source>
</reference>
<dbReference type="InterPro" id="IPR025629">
    <property type="entry name" value="DUF4287"/>
</dbReference>
<name>A0A1G6U6W1_9ACTN</name>
<protein>
    <recommendedName>
        <fullName evidence="3">DUF4287 domain-containing protein</fullName>
    </recommendedName>
</protein>
<accession>A0A1G6U6W1</accession>
<evidence type="ECO:0000313" key="1">
    <source>
        <dbReference type="EMBL" id="SDD37031.1"/>
    </source>
</evidence>
<dbReference type="Pfam" id="PF14117">
    <property type="entry name" value="DUF4287"/>
    <property type="match status" value="1"/>
</dbReference>
<organism evidence="1 2">
    <name type="scientific">Auraticoccus monumenti</name>
    <dbReference type="NCBI Taxonomy" id="675864"/>
    <lineage>
        <taxon>Bacteria</taxon>
        <taxon>Bacillati</taxon>
        <taxon>Actinomycetota</taxon>
        <taxon>Actinomycetes</taxon>
        <taxon>Propionibacteriales</taxon>
        <taxon>Propionibacteriaceae</taxon>
        <taxon>Auraticoccus</taxon>
    </lineage>
</organism>
<dbReference type="Proteomes" id="UP000198546">
    <property type="component" value="Chromosome i"/>
</dbReference>